<dbReference type="CDD" id="cd00075">
    <property type="entry name" value="HATPase"/>
    <property type="match status" value="1"/>
</dbReference>
<comment type="catalytic activity">
    <reaction evidence="1">
        <text>ATP + protein L-histidine = ADP + protein N-phospho-L-histidine.</text>
        <dbReference type="EC" id="2.7.13.3"/>
    </reaction>
</comment>
<evidence type="ECO:0000256" key="9">
    <source>
        <dbReference type="ARBA" id="ARBA00023012"/>
    </source>
</evidence>
<dbReference type="SUPFAM" id="SSF47384">
    <property type="entry name" value="Homodimeric domain of signal transducing histidine kinase"/>
    <property type="match status" value="1"/>
</dbReference>
<evidence type="ECO:0000256" key="10">
    <source>
        <dbReference type="ARBA" id="ARBA00023136"/>
    </source>
</evidence>
<dbReference type="SMART" id="SM00304">
    <property type="entry name" value="HAMP"/>
    <property type="match status" value="1"/>
</dbReference>
<dbReference type="EC" id="2.7.13.3" evidence="3"/>
<keyword evidence="10 11" id="KW-0472">Membrane</keyword>
<keyword evidence="6 11" id="KW-0812">Transmembrane</keyword>
<dbReference type="RefSeq" id="WP_070985989.1">
    <property type="nucleotide sequence ID" value="NZ_MKJU01000027.1"/>
</dbReference>
<dbReference type="Pfam" id="PF00512">
    <property type="entry name" value="HisKA"/>
    <property type="match status" value="1"/>
</dbReference>
<dbReference type="PROSITE" id="PS50885">
    <property type="entry name" value="HAMP"/>
    <property type="match status" value="1"/>
</dbReference>
<evidence type="ECO:0000256" key="7">
    <source>
        <dbReference type="ARBA" id="ARBA00022777"/>
    </source>
</evidence>
<evidence type="ECO:0000313" key="14">
    <source>
        <dbReference type="EMBL" id="OHU90020.1"/>
    </source>
</evidence>
<feature type="transmembrane region" description="Helical" evidence="11">
    <location>
        <begin position="12"/>
        <end position="34"/>
    </location>
</feature>
<evidence type="ECO:0000259" key="12">
    <source>
        <dbReference type="PROSITE" id="PS50109"/>
    </source>
</evidence>
<evidence type="ECO:0000256" key="6">
    <source>
        <dbReference type="ARBA" id="ARBA00022692"/>
    </source>
</evidence>
<dbReference type="SMART" id="SM00387">
    <property type="entry name" value="HATPase_c"/>
    <property type="match status" value="1"/>
</dbReference>
<dbReference type="CDD" id="cd00082">
    <property type="entry name" value="HisKA"/>
    <property type="match status" value="1"/>
</dbReference>
<dbReference type="InterPro" id="IPR036097">
    <property type="entry name" value="HisK_dim/P_sf"/>
</dbReference>
<dbReference type="Gene3D" id="1.10.287.130">
    <property type="match status" value="1"/>
</dbReference>
<organism evidence="14 15">
    <name type="scientific">Pseudoalteromonas amylolytica</name>
    <dbReference type="NCBI Taxonomy" id="1859457"/>
    <lineage>
        <taxon>Bacteria</taxon>
        <taxon>Pseudomonadati</taxon>
        <taxon>Pseudomonadota</taxon>
        <taxon>Gammaproteobacteria</taxon>
        <taxon>Alteromonadales</taxon>
        <taxon>Pseudoalteromonadaceae</taxon>
        <taxon>Pseudoalteromonas</taxon>
    </lineage>
</organism>
<dbReference type="OrthoDB" id="9809766at2"/>
<evidence type="ECO:0000259" key="13">
    <source>
        <dbReference type="PROSITE" id="PS50885"/>
    </source>
</evidence>
<dbReference type="InterPro" id="IPR004358">
    <property type="entry name" value="Sig_transdc_His_kin-like_C"/>
</dbReference>
<dbReference type="PROSITE" id="PS50109">
    <property type="entry name" value="HIS_KIN"/>
    <property type="match status" value="1"/>
</dbReference>
<keyword evidence="7 14" id="KW-0418">Kinase</keyword>
<keyword evidence="8 11" id="KW-1133">Transmembrane helix</keyword>
<dbReference type="GO" id="GO:0000155">
    <property type="term" value="F:phosphorelay sensor kinase activity"/>
    <property type="evidence" value="ECO:0007669"/>
    <property type="project" value="InterPro"/>
</dbReference>
<evidence type="ECO:0000256" key="8">
    <source>
        <dbReference type="ARBA" id="ARBA00022989"/>
    </source>
</evidence>
<evidence type="ECO:0000256" key="5">
    <source>
        <dbReference type="ARBA" id="ARBA00022679"/>
    </source>
</evidence>
<protein>
    <recommendedName>
        <fullName evidence="3">histidine kinase</fullName>
        <ecNumber evidence="3">2.7.13.3</ecNumber>
    </recommendedName>
</protein>
<reference evidence="14 15" key="1">
    <citation type="submission" date="2016-09" db="EMBL/GenBank/DDBJ databases">
        <title>Pseudoalteromonas amylolytica sp. nov., isolated from the surface seawater.</title>
        <authorList>
            <person name="Wu Y.-H."/>
            <person name="Cheng H."/>
            <person name="Jin X.-B."/>
            <person name="Wang C.-S."/>
            <person name="Xu X.-W."/>
        </authorList>
    </citation>
    <scope>NUCLEOTIDE SEQUENCE [LARGE SCALE GENOMIC DNA]</scope>
    <source>
        <strain evidence="14 15">JW1</strain>
    </source>
</reference>
<comment type="caution">
    <text evidence="14">The sequence shown here is derived from an EMBL/GenBank/DDBJ whole genome shotgun (WGS) entry which is preliminary data.</text>
</comment>
<feature type="domain" description="Histidine kinase" evidence="12">
    <location>
        <begin position="250"/>
        <end position="449"/>
    </location>
</feature>
<evidence type="ECO:0000256" key="2">
    <source>
        <dbReference type="ARBA" id="ARBA00004370"/>
    </source>
</evidence>
<dbReference type="InterPro" id="IPR036890">
    <property type="entry name" value="HATPase_C_sf"/>
</dbReference>
<dbReference type="SUPFAM" id="SSF55874">
    <property type="entry name" value="ATPase domain of HSP90 chaperone/DNA topoisomerase II/histidine kinase"/>
    <property type="match status" value="1"/>
</dbReference>
<keyword evidence="5" id="KW-0808">Transferase</keyword>
<comment type="subcellular location">
    <subcellularLocation>
        <location evidence="2">Membrane</location>
    </subcellularLocation>
</comment>
<evidence type="ECO:0000256" key="3">
    <source>
        <dbReference type="ARBA" id="ARBA00012438"/>
    </source>
</evidence>
<keyword evidence="15" id="KW-1185">Reference proteome</keyword>
<feature type="domain" description="HAMP" evidence="13">
    <location>
        <begin position="189"/>
        <end position="242"/>
    </location>
</feature>
<dbReference type="STRING" id="1859457.BET10_14675"/>
<evidence type="ECO:0000256" key="11">
    <source>
        <dbReference type="SAM" id="Phobius"/>
    </source>
</evidence>
<gene>
    <name evidence="14" type="ORF">BET10_14675</name>
</gene>
<dbReference type="PANTHER" id="PTHR45436:SF5">
    <property type="entry name" value="SENSOR HISTIDINE KINASE TRCS"/>
    <property type="match status" value="1"/>
</dbReference>
<dbReference type="InterPro" id="IPR005467">
    <property type="entry name" value="His_kinase_dom"/>
</dbReference>
<dbReference type="PANTHER" id="PTHR45436">
    <property type="entry name" value="SENSOR HISTIDINE KINASE YKOH"/>
    <property type="match status" value="1"/>
</dbReference>
<dbReference type="GO" id="GO:0005886">
    <property type="term" value="C:plasma membrane"/>
    <property type="evidence" value="ECO:0007669"/>
    <property type="project" value="TreeGrafter"/>
</dbReference>
<dbReference type="InterPro" id="IPR050428">
    <property type="entry name" value="TCS_sensor_his_kinase"/>
</dbReference>
<dbReference type="Gene3D" id="3.30.565.10">
    <property type="entry name" value="Histidine kinase-like ATPase, C-terminal domain"/>
    <property type="match status" value="1"/>
</dbReference>
<keyword evidence="4" id="KW-0597">Phosphoprotein</keyword>
<feature type="transmembrane region" description="Helical" evidence="11">
    <location>
        <begin position="164"/>
        <end position="186"/>
    </location>
</feature>
<dbReference type="SMART" id="SM00388">
    <property type="entry name" value="HisKA"/>
    <property type="match status" value="1"/>
</dbReference>
<dbReference type="InterPro" id="IPR003660">
    <property type="entry name" value="HAMP_dom"/>
</dbReference>
<sequence length="449" mass="49922">MNFRQHSLAKKIYLHFLLIGSAVFTLIGVTLYLFSINFANLAVESSMYGMSEDIVQQLHFDEQQRLQYHPENVAEKWGYDALFNNLAFRVVEQNSGQVILNSISSEAGSQALAALDSALPKGYSHQAGIDRYRLEYDVQGTAVYVDLARNDLIGEFANEAVMPVLSQVSIVTMVAAFVVFMLVGFLSIRSIVRPVREVASQLEAITPEQLSFRLSSHGLPIEIQPIVNSLNQAMDRVETGFDEQKRFVANAAHELKTPLAVLNTRVQLADMDSATSEGVLADVGYMTRVVQQLLDLSRAQRQFGNERSPLSLLMLSKEVCMMLAPLAVSLDKELSLEPDESGELVQADKAAVHIMVKNLIENALRHSKDKASIIVRTSNNYIEVLDNGPGIDEENKDKLFERFWRKEQSVLTGSGLGLAIVKEIAHRHQAHLTVKCKNELGGATFKVLF</sequence>
<keyword evidence="9" id="KW-0902">Two-component regulatory system</keyword>
<dbReference type="AlphaFoldDB" id="A0A1S1MU59"/>
<name>A0A1S1MU59_9GAMM</name>
<dbReference type="InterPro" id="IPR003661">
    <property type="entry name" value="HisK_dim/P_dom"/>
</dbReference>
<evidence type="ECO:0000313" key="15">
    <source>
        <dbReference type="Proteomes" id="UP000179786"/>
    </source>
</evidence>
<dbReference type="Proteomes" id="UP000179786">
    <property type="component" value="Unassembled WGS sequence"/>
</dbReference>
<evidence type="ECO:0000256" key="1">
    <source>
        <dbReference type="ARBA" id="ARBA00000085"/>
    </source>
</evidence>
<proteinExistence type="predicted"/>
<dbReference type="InterPro" id="IPR003594">
    <property type="entry name" value="HATPase_dom"/>
</dbReference>
<accession>A0A1S1MU59</accession>
<dbReference type="Pfam" id="PF02518">
    <property type="entry name" value="HATPase_c"/>
    <property type="match status" value="1"/>
</dbReference>
<dbReference type="PRINTS" id="PR00344">
    <property type="entry name" value="BCTRLSENSOR"/>
</dbReference>
<evidence type="ECO:0000256" key="4">
    <source>
        <dbReference type="ARBA" id="ARBA00022553"/>
    </source>
</evidence>
<dbReference type="EMBL" id="MKJU01000027">
    <property type="protein sequence ID" value="OHU90020.1"/>
    <property type="molecule type" value="Genomic_DNA"/>
</dbReference>